<keyword evidence="5" id="KW-1185">Reference proteome</keyword>
<feature type="domain" description="AMP-dependent synthetase/ligase" evidence="3">
    <location>
        <begin position="26"/>
        <end position="407"/>
    </location>
</feature>
<evidence type="ECO:0000313" key="5">
    <source>
        <dbReference type="Proteomes" id="UP001432322"/>
    </source>
</evidence>
<dbReference type="Gene3D" id="2.30.38.10">
    <property type="entry name" value="Luciferase, Domain 3"/>
    <property type="match status" value="1"/>
</dbReference>
<dbReference type="Gene3D" id="3.40.50.980">
    <property type="match status" value="2"/>
</dbReference>
<evidence type="ECO:0000259" key="3">
    <source>
        <dbReference type="Pfam" id="PF00501"/>
    </source>
</evidence>
<comment type="subcellular location">
    <subcellularLocation>
        <location evidence="1">Peroxisome</location>
    </subcellularLocation>
</comment>
<dbReference type="SUPFAM" id="SSF56801">
    <property type="entry name" value="Acetyl-CoA synthetase-like"/>
    <property type="match status" value="1"/>
</dbReference>
<proteinExistence type="predicted"/>
<protein>
    <recommendedName>
        <fullName evidence="3">AMP-dependent synthetase/ligase domain-containing protein</fullName>
    </recommendedName>
</protein>
<keyword evidence="2" id="KW-0576">Peroxisome</keyword>
<dbReference type="AlphaFoldDB" id="A0AAV5VQS8"/>
<dbReference type="Proteomes" id="UP001432322">
    <property type="component" value="Unassembled WGS sequence"/>
</dbReference>
<dbReference type="EMBL" id="BTSY01000004">
    <property type="protein sequence ID" value="GMT21919.1"/>
    <property type="molecule type" value="Genomic_DNA"/>
</dbReference>
<dbReference type="GO" id="GO:0005777">
    <property type="term" value="C:peroxisome"/>
    <property type="evidence" value="ECO:0007669"/>
    <property type="project" value="UniProtKB-SubCell"/>
</dbReference>
<sequence>MVYTSPFAVVPVSTTSLAEKLLLAIKKHADAHPTKPALVTAHDPTKSVTFTELYEQAHSVLAFLRSRGFKQGEVACLVLASCIEWPAFQLGVHAAGGAISAASAHFTDFELERQFIDSRCSVIFTDDANLEKVTKAANKCDSIKTIICLRNGSSTSSPLPDNVIDWSDVVACSPDYAVAKIDVETLAYIPYSSGTTGSPKGIMLSHRNFGTMIDIIQDHFEREVMAAIAPKDHCWTNETFLLNMPFYQIFGFAMLCTSLLNGSTAVVLDKFEPVLFLATIQKCRPRMLFIAPPLLIFLAKHPIIAKFDLSSLEFVLSGAAPAGKDICEEFLARHRNVRYLTQGYGMTECGTVCHLPDLKVAETYAGVGKVAANFEQKIIDVVSGAEVAEGERGEICVRSPTVMMGYL</sequence>
<evidence type="ECO:0000256" key="2">
    <source>
        <dbReference type="ARBA" id="ARBA00023140"/>
    </source>
</evidence>
<gene>
    <name evidence="4" type="ORF">PFISCL1PPCAC_13217</name>
</gene>
<dbReference type="GO" id="GO:0016405">
    <property type="term" value="F:CoA-ligase activity"/>
    <property type="evidence" value="ECO:0007669"/>
    <property type="project" value="TreeGrafter"/>
</dbReference>
<evidence type="ECO:0000256" key="1">
    <source>
        <dbReference type="ARBA" id="ARBA00004275"/>
    </source>
</evidence>
<reference evidence="4" key="1">
    <citation type="submission" date="2023-10" db="EMBL/GenBank/DDBJ databases">
        <title>Genome assembly of Pristionchus species.</title>
        <authorList>
            <person name="Yoshida K."/>
            <person name="Sommer R.J."/>
        </authorList>
    </citation>
    <scope>NUCLEOTIDE SEQUENCE</scope>
    <source>
        <strain evidence="4">RS5133</strain>
    </source>
</reference>
<feature type="non-terminal residue" evidence="4">
    <location>
        <position position="407"/>
    </location>
</feature>
<organism evidence="4 5">
    <name type="scientific">Pristionchus fissidentatus</name>
    <dbReference type="NCBI Taxonomy" id="1538716"/>
    <lineage>
        <taxon>Eukaryota</taxon>
        <taxon>Metazoa</taxon>
        <taxon>Ecdysozoa</taxon>
        <taxon>Nematoda</taxon>
        <taxon>Chromadorea</taxon>
        <taxon>Rhabditida</taxon>
        <taxon>Rhabditina</taxon>
        <taxon>Diplogasteromorpha</taxon>
        <taxon>Diplogasteroidea</taxon>
        <taxon>Neodiplogasteridae</taxon>
        <taxon>Pristionchus</taxon>
    </lineage>
</organism>
<accession>A0AAV5VQS8</accession>
<dbReference type="PANTHER" id="PTHR24096:SF422">
    <property type="entry name" value="BCDNA.GH02901"/>
    <property type="match status" value="1"/>
</dbReference>
<dbReference type="InterPro" id="IPR000873">
    <property type="entry name" value="AMP-dep_synth/lig_dom"/>
</dbReference>
<name>A0AAV5VQS8_9BILA</name>
<evidence type="ECO:0000313" key="4">
    <source>
        <dbReference type="EMBL" id="GMT21919.1"/>
    </source>
</evidence>
<dbReference type="Pfam" id="PF00501">
    <property type="entry name" value="AMP-binding"/>
    <property type="match status" value="1"/>
</dbReference>
<dbReference type="InterPro" id="IPR020845">
    <property type="entry name" value="AMP-binding_CS"/>
</dbReference>
<dbReference type="PANTHER" id="PTHR24096">
    <property type="entry name" value="LONG-CHAIN-FATTY-ACID--COA LIGASE"/>
    <property type="match status" value="1"/>
</dbReference>
<comment type="caution">
    <text evidence="4">The sequence shown here is derived from an EMBL/GenBank/DDBJ whole genome shotgun (WGS) entry which is preliminary data.</text>
</comment>
<dbReference type="PROSITE" id="PS00455">
    <property type="entry name" value="AMP_BINDING"/>
    <property type="match status" value="1"/>
</dbReference>